<dbReference type="EMBL" id="BAABHJ010000040">
    <property type="protein sequence ID" value="GAA4617726.1"/>
    <property type="molecule type" value="Genomic_DNA"/>
</dbReference>
<dbReference type="Pfam" id="PF00300">
    <property type="entry name" value="His_Phos_1"/>
    <property type="match status" value="1"/>
</dbReference>
<dbReference type="PANTHER" id="PTHR47623">
    <property type="entry name" value="OS09G0287300 PROTEIN"/>
    <property type="match status" value="1"/>
</dbReference>
<dbReference type="InterPro" id="IPR013078">
    <property type="entry name" value="His_Pase_superF_clade-1"/>
</dbReference>
<dbReference type="Gene3D" id="3.40.50.1240">
    <property type="entry name" value="Phosphoglycerate mutase-like"/>
    <property type="match status" value="1"/>
</dbReference>
<keyword evidence="2" id="KW-1185">Reference proteome</keyword>
<evidence type="ECO:0000313" key="1">
    <source>
        <dbReference type="EMBL" id="GAA4617726.1"/>
    </source>
</evidence>
<dbReference type="SUPFAM" id="SSF53254">
    <property type="entry name" value="Phosphoglycerate mutase-like"/>
    <property type="match status" value="1"/>
</dbReference>
<name>A0ABP8TXN2_9ACTN</name>
<comment type="caution">
    <text evidence="1">The sequence shown here is derived from an EMBL/GenBank/DDBJ whole genome shotgun (WGS) entry which is preliminary data.</text>
</comment>
<dbReference type="RefSeq" id="WP_345365960.1">
    <property type="nucleotide sequence ID" value="NZ_BAABHJ010000040.1"/>
</dbReference>
<sequence length="156" mass="16844">MPTLIVLRHAKAESPLGTADIDRPLAKRGRRDARAAGDELRATGRVPDRVICSPALRTRQTLQELRLDAPVDIEDGVYDNDPEAILDLLRGRPDAPGTLLLVGHNPSMHRLVSDLGGGAGEGFPTAATAVIEFDGDWSDLWPGIGRLASLWTPRAR</sequence>
<protein>
    <submittedName>
        <fullName evidence="1">Histidine phosphatase family protein</fullName>
    </submittedName>
</protein>
<dbReference type="SMART" id="SM00855">
    <property type="entry name" value="PGAM"/>
    <property type="match status" value="1"/>
</dbReference>
<dbReference type="CDD" id="cd07067">
    <property type="entry name" value="HP_PGM_like"/>
    <property type="match status" value="1"/>
</dbReference>
<dbReference type="PANTHER" id="PTHR47623:SF1">
    <property type="entry name" value="OS09G0287300 PROTEIN"/>
    <property type="match status" value="1"/>
</dbReference>
<organism evidence="1 2">
    <name type="scientific">Actinoallomurus liliacearum</name>
    <dbReference type="NCBI Taxonomy" id="1080073"/>
    <lineage>
        <taxon>Bacteria</taxon>
        <taxon>Bacillati</taxon>
        <taxon>Actinomycetota</taxon>
        <taxon>Actinomycetes</taxon>
        <taxon>Streptosporangiales</taxon>
        <taxon>Thermomonosporaceae</taxon>
        <taxon>Actinoallomurus</taxon>
    </lineage>
</organism>
<dbReference type="InterPro" id="IPR029033">
    <property type="entry name" value="His_PPase_superfam"/>
</dbReference>
<proteinExistence type="predicted"/>
<evidence type="ECO:0000313" key="2">
    <source>
        <dbReference type="Proteomes" id="UP001500212"/>
    </source>
</evidence>
<reference evidence="2" key="1">
    <citation type="journal article" date="2019" name="Int. J. Syst. Evol. Microbiol.">
        <title>The Global Catalogue of Microorganisms (GCM) 10K type strain sequencing project: providing services to taxonomists for standard genome sequencing and annotation.</title>
        <authorList>
            <consortium name="The Broad Institute Genomics Platform"/>
            <consortium name="The Broad Institute Genome Sequencing Center for Infectious Disease"/>
            <person name="Wu L."/>
            <person name="Ma J."/>
        </authorList>
    </citation>
    <scope>NUCLEOTIDE SEQUENCE [LARGE SCALE GENOMIC DNA]</scope>
    <source>
        <strain evidence="2">JCM 17938</strain>
    </source>
</reference>
<accession>A0ABP8TXN2</accession>
<dbReference type="Proteomes" id="UP001500212">
    <property type="component" value="Unassembled WGS sequence"/>
</dbReference>
<gene>
    <name evidence="1" type="ORF">GCM10023195_79270</name>
</gene>